<evidence type="ECO:0000313" key="2">
    <source>
        <dbReference type="EMBL" id="RDE04269.1"/>
    </source>
</evidence>
<keyword evidence="1" id="KW-1133">Transmembrane helix</keyword>
<proteinExistence type="predicted"/>
<reference evidence="2 3" key="1">
    <citation type="submission" date="2018-07" db="EMBL/GenBank/DDBJ databases">
        <title>a novel species of Sphingomonas isolated from the rhizosphere soil of Araceae plant.</title>
        <authorList>
            <person name="Zhiyong W."/>
            <person name="Qinglan Z."/>
            <person name="Zhiwei F."/>
            <person name="Ding X."/>
            <person name="Gejiao W."/>
            <person name="Shixue Z."/>
        </authorList>
    </citation>
    <scope>NUCLEOTIDE SEQUENCE [LARGE SCALE GENOMIC DNA]</scope>
    <source>
        <strain evidence="2 3">WZY 27</strain>
    </source>
</reference>
<sequence length="112" mass="11655">MVLLRWPTDWNGPKRLRGLLDVGFALYGLLTIGLVATFVVTGLSPHAFAKGFSVLLFIVGSVLAADGVLGLRTGMDKTGKRFRSGPGARVFAGGKLASGLAAILLLCVGLTL</sequence>
<accession>A0A369VQW2</accession>
<dbReference type="OrthoDB" id="7597127at2"/>
<dbReference type="Proteomes" id="UP000253918">
    <property type="component" value="Unassembled WGS sequence"/>
</dbReference>
<dbReference type="RefSeq" id="WP_114688940.1">
    <property type="nucleotide sequence ID" value="NZ_QQNB01000005.1"/>
</dbReference>
<keyword evidence="1" id="KW-0812">Transmembrane</keyword>
<evidence type="ECO:0000313" key="3">
    <source>
        <dbReference type="Proteomes" id="UP000253918"/>
    </source>
</evidence>
<comment type="caution">
    <text evidence="2">The sequence shown here is derived from an EMBL/GenBank/DDBJ whole genome shotgun (WGS) entry which is preliminary data.</text>
</comment>
<keyword evidence="1" id="KW-0472">Membrane</keyword>
<dbReference type="EMBL" id="QQNB01000005">
    <property type="protein sequence ID" value="RDE04269.1"/>
    <property type="molecule type" value="Genomic_DNA"/>
</dbReference>
<organism evidence="2 3">
    <name type="scientific">Sphingomonas aracearum</name>
    <dbReference type="NCBI Taxonomy" id="2283317"/>
    <lineage>
        <taxon>Bacteria</taxon>
        <taxon>Pseudomonadati</taxon>
        <taxon>Pseudomonadota</taxon>
        <taxon>Alphaproteobacteria</taxon>
        <taxon>Sphingomonadales</taxon>
        <taxon>Sphingomonadaceae</taxon>
        <taxon>Sphingomonas</taxon>
    </lineage>
</organism>
<feature type="transmembrane region" description="Helical" evidence="1">
    <location>
        <begin position="47"/>
        <end position="69"/>
    </location>
</feature>
<name>A0A369VQW2_9SPHN</name>
<protein>
    <submittedName>
        <fullName evidence="2">Uncharacterized protein</fullName>
    </submittedName>
</protein>
<keyword evidence="3" id="KW-1185">Reference proteome</keyword>
<dbReference type="AlphaFoldDB" id="A0A369VQW2"/>
<gene>
    <name evidence="2" type="ORF">DVW87_16690</name>
</gene>
<feature type="transmembrane region" description="Helical" evidence="1">
    <location>
        <begin position="20"/>
        <end position="41"/>
    </location>
</feature>
<feature type="transmembrane region" description="Helical" evidence="1">
    <location>
        <begin position="90"/>
        <end position="111"/>
    </location>
</feature>
<evidence type="ECO:0000256" key="1">
    <source>
        <dbReference type="SAM" id="Phobius"/>
    </source>
</evidence>